<comment type="similarity">
    <text evidence="1">Belongs to the ABC transporter superfamily.</text>
</comment>
<sequence>MTLQVSGASIVRGGVRTLNQVSLSVARGERVALVGHNGAGKTTLMKAVLGLWPLDEGEVSIMGEPPGSKAAQERTAYLPENVSFHPALTGREVLQMLASIRKDSASVERLLERVGIADAASRRIGTYSKGMRQRLGLAQALLAQPRLAVLDEPTSGLDPVSRNDFYKLVDELAGNGTAILISSHALTELEAKTDRIAILRNGHLVVNDTLTALRQQAGLPIKVRITANSMLTDAIAESLGGRRINGQSLELVCAPETKVKTLSRITELGSIIEDVDVIPPCLDELYQYYSAEDQQ</sequence>
<dbReference type="PROSITE" id="PS00211">
    <property type="entry name" value="ABC_TRANSPORTER_1"/>
    <property type="match status" value="1"/>
</dbReference>
<reference evidence="6 7" key="1">
    <citation type="submission" date="2016-03" db="EMBL/GenBank/DDBJ databases">
        <title>Genome sequence of Nesiotobacter sp. nov., a moderately halophilic alphaproteobacterium isolated from the Yellow Sea, China.</title>
        <authorList>
            <person name="Zhang G."/>
            <person name="Zhang R."/>
        </authorList>
    </citation>
    <scope>NUCLEOTIDE SEQUENCE [LARGE SCALE GENOMIC DNA]</scope>
    <source>
        <strain evidence="6 7">WB1-6</strain>
    </source>
</reference>
<dbReference type="RefSeq" id="WP_028481521.1">
    <property type="nucleotide sequence ID" value="NZ_LVVZ01000018.1"/>
</dbReference>
<accession>A0A1U7JG99</accession>
<dbReference type="Pfam" id="PF00005">
    <property type="entry name" value="ABC_tran"/>
    <property type="match status" value="1"/>
</dbReference>
<dbReference type="CDD" id="cd03230">
    <property type="entry name" value="ABC_DR_subfamily_A"/>
    <property type="match status" value="1"/>
</dbReference>
<name>A0A1U7JG99_9HYPH</name>
<dbReference type="PANTHER" id="PTHR42939:SF1">
    <property type="entry name" value="ABC TRANSPORTER ATP-BINDING PROTEIN ALBC-RELATED"/>
    <property type="match status" value="1"/>
</dbReference>
<dbReference type="InterPro" id="IPR027417">
    <property type="entry name" value="P-loop_NTPase"/>
</dbReference>
<evidence type="ECO:0000256" key="3">
    <source>
        <dbReference type="ARBA" id="ARBA00022741"/>
    </source>
</evidence>
<evidence type="ECO:0000259" key="5">
    <source>
        <dbReference type="PROSITE" id="PS50893"/>
    </source>
</evidence>
<comment type="caution">
    <text evidence="6">The sequence shown here is derived from an EMBL/GenBank/DDBJ whole genome shotgun (WGS) entry which is preliminary data.</text>
</comment>
<dbReference type="SUPFAM" id="SSF52540">
    <property type="entry name" value="P-loop containing nucleoside triphosphate hydrolases"/>
    <property type="match status" value="1"/>
</dbReference>
<dbReference type="PROSITE" id="PS50893">
    <property type="entry name" value="ABC_TRANSPORTER_2"/>
    <property type="match status" value="1"/>
</dbReference>
<gene>
    <name evidence="6" type="ORF">A3843_11585</name>
</gene>
<feature type="domain" description="ABC transporter" evidence="5">
    <location>
        <begin position="3"/>
        <end position="226"/>
    </location>
</feature>
<dbReference type="OrthoDB" id="9778547at2"/>
<proteinExistence type="inferred from homology"/>
<dbReference type="InterPro" id="IPR017871">
    <property type="entry name" value="ABC_transporter-like_CS"/>
</dbReference>
<keyword evidence="3" id="KW-0547">Nucleotide-binding</keyword>
<keyword evidence="7" id="KW-1185">Reference proteome</keyword>
<dbReference type="Proteomes" id="UP000185783">
    <property type="component" value="Unassembled WGS sequence"/>
</dbReference>
<dbReference type="InterPro" id="IPR003439">
    <property type="entry name" value="ABC_transporter-like_ATP-bd"/>
</dbReference>
<organism evidence="6 7">
    <name type="scientific">Pseudovibrio exalbescens</name>
    <dbReference type="NCBI Taxonomy" id="197461"/>
    <lineage>
        <taxon>Bacteria</taxon>
        <taxon>Pseudomonadati</taxon>
        <taxon>Pseudomonadota</taxon>
        <taxon>Alphaproteobacteria</taxon>
        <taxon>Hyphomicrobiales</taxon>
        <taxon>Stappiaceae</taxon>
        <taxon>Pseudovibrio</taxon>
    </lineage>
</organism>
<evidence type="ECO:0000256" key="2">
    <source>
        <dbReference type="ARBA" id="ARBA00022448"/>
    </source>
</evidence>
<dbReference type="EMBL" id="LVVZ01000018">
    <property type="protein sequence ID" value="OKL43759.1"/>
    <property type="molecule type" value="Genomic_DNA"/>
</dbReference>
<keyword evidence="4 6" id="KW-0067">ATP-binding</keyword>
<dbReference type="AlphaFoldDB" id="A0A1U7JG99"/>
<evidence type="ECO:0000256" key="4">
    <source>
        <dbReference type="ARBA" id="ARBA00022840"/>
    </source>
</evidence>
<dbReference type="GO" id="GO:0016887">
    <property type="term" value="F:ATP hydrolysis activity"/>
    <property type="evidence" value="ECO:0007669"/>
    <property type="project" value="InterPro"/>
</dbReference>
<dbReference type="STRING" id="197461.A3843_11585"/>
<dbReference type="SMART" id="SM00382">
    <property type="entry name" value="AAA"/>
    <property type="match status" value="1"/>
</dbReference>
<dbReference type="PANTHER" id="PTHR42939">
    <property type="entry name" value="ABC TRANSPORTER ATP-BINDING PROTEIN ALBC-RELATED"/>
    <property type="match status" value="1"/>
</dbReference>
<dbReference type="Gene3D" id="3.40.50.300">
    <property type="entry name" value="P-loop containing nucleotide triphosphate hydrolases"/>
    <property type="match status" value="1"/>
</dbReference>
<evidence type="ECO:0000256" key="1">
    <source>
        <dbReference type="ARBA" id="ARBA00005417"/>
    </source>
</evidence>
<keyword evidence="2" id="KW-0813">Transport</keyword>
<dbReference type="InterPro" id="IPR003593">
    <property type="entry name" value="AAA+_ATPase"/>
</dbReference>
<protein>
    <submittedName>
        <fullName evidence="6">ABC transporter ATP-binding protein</fullName>
    </submittedName>
</protein>
<evidence type="ECO:0000313" key="7">
    <source>
        <dbReference type="Proteomes" id="UP000185783"/>
    </source>
</evidence>
<evidence type="ECO:0000313" key="6">
    <source>
        <dbReference type="EMBL" id="OKL43759.1"/>
    </source>
</evidence>
<dbReference type="InterPro" id="IPR051782">
    <property type="entry name" value="ABC_Transporter_VariousFunc"/>
</dbReference>
<dbReference type="GO" id="GO:0005524">
    <property type="term" value="F:ATP binding"/>
    <property type="evidence" value="ECO:0007669"/>
    <property type="project" value="UniProtKB-KW"/>
</dbReference>